<evidence type="ECO:0000313" key="7">
    <source>
        <dbReference type="EMBL" id="KFC22595.1"/>
    </source>
</evidence>
<dbReference type="GO" id="GO:0005886">
    <property type="term" value="C:plasma membrane"/>
    <property type="evidence" value="ECO:0007669"/>
    <property type="project" value="TreeGrafter"/>
</dbReference>
<dbReference type="InterPro" id="IPR006685">
    <property type="entry name" value="MscS_channel_2nd"/>
</dbReference>
<dbReference type="Proteomes" id="UP000028623">
    <property type="component" value="Unassembled WGS sequence"/>
</dbReference>
<feature type="domain" description="Mechanosensitive ion channel MscS" evidence="6">
    <location>
        <begin position="201"/>
        <end position="269"/>
    </location>
</feature>
<feature type="transmembrane region" description="Helical" evidence="5">
    <location>
        <begin position="87"/>
        <end position="105"/>
    </location>
</feature>
<dbReference type="eggNOG" id="COG0668">
    <property type="taxonomic scope" value="Bacteria"/>
</dbReference>
<dbReference type="SUPFAM" id="SSF50182">
    <property type="entry name" value="Sm-like ribonucleoproteins"/>
    <property type="match status" value="1"/>
</dbReference>
<dbReference type="Gene3D" id="2.30.30.60">
    <property type="match status" value="1"/>
</dbReference>
<keyword evidence="8" id="KW-1185">Reference proteome</keyword>
<keyword evidence="3 5" id="KW-1133">Transmembrane helix</keyword>
<organism evidence="7 8">
    <name type="scientific">Epilithonimonas lactis</name>
    <dbReference type="NCBI Taxonomy" id="421072"/>
    <lineage>
        <taxon>Bacteria</taxon>
        <taxon>Pseudomonadati</taxon>
        <taxon>Bacteroidota</taxon>
        <taxon>Flavobacteriia</taxon>
        <taxon>Flavobacteriales</taxon>
        <taxon>Weeksellaceae</taxon>
        <taxon>Chryseobacterium group</taxon>
        <taxon>Epilithonimonas</taxon>
    </lineage>
</organism>
<feature type="transmembrane region" description="Helical" evidence="5">
    <location>
        <begin position="158"/>
        <end position="179"/>
    </location>
</feature>
<dbReference type="PANTHER" id="PTHR30414:SF0">
    <property type="entry name" value="MINICONDUCTANCE MECHANOSENSITIVE CHANNEL YBDG"/>
    <property type="match status" value="1"/>
</dbReference>
<feature type="transmembrane region" description="Helical" evidence="5">
    <location>
        <begin position="117"/>
        <end position="137"/>
    </location>
</feature>
<evidence type="ECO:0000256" key="2">
    <source>
        <dbReference type="ARBA" id="ARBA00022692"/>
    </source>
</evidence>
<evidence type="ECO:0000256" key="4">
    <source>
        <dbReference type="ARBA" id="ARBA00023136"/>
    </source>
</evidence>
<dbReference type="PANTHER" id="PTHR30414">
    <property type="entry name" value="MINICONDUCTANCE MECHANOSENSITIVE CHANNEL YBDG"/>
    <property type="match status" value="1"/>
</dbReference>
<name>A0A085BJF0_9FLAO</name>
<keyword evidence="4 5" id="KW-0472">Membrane</keyword>
<dbReference type="EMBL" id="JPLY01000002">
    <property type="protein sequence ID" value="KFC22595.1"/>
    <property type="molecule type" value="Genomic_DNA"/>
</dbReference>
<comment type="subcellular location">
    <subcellularLocation>
        <location evidence="1">Membrane</location>
    </subcellularLocation>
</comment>
<dbReference type="Pfam" id="PF00924">
    <property type="entry name" value="MS_channel_2nd"/>
    <property type="match status" value="1"/>
</dbReference>
<dbReference type="InterPro" id="IPR010920">
    <property type="entry name" value="LSM_dom_sf"/>
</dbReference>
<dbReference type="InterPro" id="IPR023408">
    <property type="entry name" value="MscS_beta-dom_sf"/>
</dbReference>
<dbReference type="GO" id="GO:0071470">
    <property type="term" value="P:cellular response to osmotic stress"/>
    <property type="evidence" value="ECO:0007669"/>
    <property type="project" value="InterPro"/>
</dbReference>
<dbReference type="OrthoDB" id="9775207at2"/>
<accession>A0A085BJF0</accession>
<keyword evidence="2 5" id="KW-0812">Transmembrane</keyword>
<gene>
    <name evidence="7" type="ORF">IO89_05945</name>
</gene>
<sequence length="417" mass="48081">MKDELKDYKDFLQQISDKIHFFCKDFLPNEFVLSGQIFVKFVFFIGLIFLLAFLLRNLINLIFRFFFDKEKYPVMKSIYKAKVTNSVANIFALGFGNYALFSIFYRHPKSFVFLERLVGFLIVLTIANMAFRFIRVLQTYYEIKKDYYKILAINSITQTVKIFGIFIFTVIAICVIFGIGSSTVLGSLGAITAVIVLIFRDTILGFVTGIHVATSKNLKPGDWVAIPKYNIEGNIEGIDLLTTKIKNFDKTISTIPTYDLLTTEIKNYQVISDGNTRRIKKSIMFNMKSLKFVDDDLMARLKKINLIKTYLGLKEKEIEDEKNSIENPDEIINGTQLTNIGVFRKYVQNYLNNNDQIDQKEIILVRQLQSMPEGLPLEIYCFATEADTEKYENIQSDIFDHLLSAAKEFELDVVQKA</sequence>
<reference evidence="7 8" key="1">
    <citation type="submission" date="2014-07" db="EMBL/GenBank/DDBJ databases">
        <title>Epilithonimonas lactis LMG 22401 Genome.</title>
        <authorList>
            <person name="Pipes S.E."/>
            <person name="Stropko S.J."/>
        </authorList>
    </citation>
    <scope>NUCLEOTIDE SEQUENCE [LARGE SCALE GENOMIC DNA]</scope>
    <source>
        <strain evidence="7 8">LMG 24401</strain>
    </source>
</reference>
<comment type="caution">
    <text evidence="7">The sequence shown here is derived from an EMBL/GenBank/DDBJ whole genome shotgun (WGS) entry which is preliminary data.</text>
</comment>
<feature type="transmembrane region" description="Helical" evidence="5">
    <location>
        <begin position="41"/>
        <end position="67"/>
    </location>
</feature>
<evidence type="ECO:0000313" key="8">
    <source>
        <dbReference type="Proteomes" id="UP000028623"/>
    </source>
</evidence>
<evidence type="ECO:0000256" key="5">
    <source>
        <dbReference type="SAM" id="Phobius"/>
    </source>
</evidence>
<dbReference type="AlphaFoldDB" id="A0A085BJF0"/>
<evidence type="ECO:0000256" key="1">
    <source>
        <dbReference type="ARBA" id="ARBA00004370"/>
    </source>
</evidence>
<dbReference type="STRING" id="421072.SAMN04488097_3104"/>
<dbReference type="GO" id="GO:0008381">
    <property type="term" value="F:mechanosensitive monoatomic ion channel activity"/>
    <property type="evidence" value="ECO:0007669"/>
    <property type="project" value="InterPro"/>
</dbReference>
<proteinExistence type="predicted"/>
<evidence type="ECO:0000256" key="3">
    <source>
        <dbReference type="ARBA" id="ARBA00022989"/>
    </source>
</evidence>
<dbReference type="InterPro" id="IPR030192">
    <property type="entry name" value="YbdG"/>
</dbReference>
<evidence type="ECO:0000259" key="6">
    <source>
        <dbReference type="Pfam" id="PF00924"/>
    </source>
</evidence>
<protein>
    <submittedName>
        <fullName evidence="7">Mechanosensitive ion channel protein MscS</fullName>
    </submittedName>
</protein>
<dbReference type="RefSeq" id="WP_034974562.1">
    <property type="nucleotide sequence ID" value="NZ_FOFI01000004.1"/>
</dbReference>
<feature type="transmembrane region" description="Helical" evidence="5">
    <location>
        <begin position="185"/>
        <end position="210"/>
    </location>
</feature>